<dbReference type="PANTHER" id="PTHR14136">
    <property type="entry name" value="BTB_POZ DOMAIN-CONTAINING PROTEIN KCTD9"/>
    <property type="match status" value="1"/>
</dbReference>
<dbReference type="InterPro" id="IPR051082">
    <property type="entry name" value="Pentapeptide-BTB/POZ_domain"/>
</dbReference>
<sequence>MALTLSRDEILLRYSQGERDFRCLDLDRDEINFDHCILDGAIFSRSFIVASFVGASLQESKFEFANVKTCDFSGANLLSASFRGAAIDAATFIGANLENADFEGATEQGYEYKSQQFPNSNPAN</sequence>
<dbReference type="InterPro" id="IPR001646">
    <property type="entry name" value="5peptide_repeat"/>
</dbReference>
<proteinExistence type="predicted"/>
<dbReference type="RefSeq" id="WP_309483325.1">
    <property type="nucleotide sequence ID" value="NZ_CP133720.1"/>
</dbReference>
<dbReference type="Pfam" id="PF00805">
    <property type="entry name" value="Pentapeptide"/>
    <property type="match status" value="2"/>
</dbReference>
<gene>
    <name evidence="1" type="ORF">RF679_06075</name>
</gene>
<keyword evidence="2" id="KW-1185">Reference proteome</keyword>
<evidence type="ECO:0000313" key="1">
    <source>
        <dbReference type="EMBL" id="WMW81848.1"/>
    </source>
</evidence>
<dbReference type="PANTHER" id="PTHR14136:SF17">
    <property type="entry name" value="BTB_POZ DOMAIN-CONTAINING PROTEIN KCTD9"/>
    <property type="match status" value="1"/>
</dbReference>
<reference evidence="1" key="1">
    <citation type="submission" date="2023-09" db="EMBL/GenBank/DDBJ databases">
        <title>Undibacterium sp. 20NA77.5 isolated from freshwater.</title>
        <authorList>
            <person name="Le V."/>
            <person name="Ko S.-R."/>
            <person name="Ahn C.-Y."/>
            <person name="Oh H.-M."/>
        </authorList>
    </citation>
    <scope>NUCLEOTIDE SEQUENCE</scope>
    <source>
        <strain evidence="1">20NA77.5</strain>
    </source>
</reference>
<dbReference type="Proteomes" id="UP001181355">
    <property type="component" value="Chromosome"/>
</dbReference>
<organism evidence="1 2">
    <name type="scientific">Undibacterium cyanobacteriorum</name>
    <dbReference type="NCBI Taxonomy" id="3073561"/>
    <lineage>
        <taxon>Bacteria</taxon>
        <taxon>Pseudomonadati</taxon>
        <taxon>Pseudomonadota</taxon>
        <taxon>Betaproteobacteria</taxon>
        <taxon>Burkholderiales</taxon>
        <taxon>Oxalobacteraceae</taxon>
        <taxon>Undibacterium</taxon>
    </lineage>
</organism>
<dbReference type="SUPFAM" id="SSF141571">
    <property type="entry name" value="Pentapeptide repeat-like"/>
    <property type="match status" value="1"/>
</dbReference>
<evidence type="ECO:0000313" key="2">
    <source>
        <dbReference type="Proteomes" id="UP001181355"/>
    </source>
</evidence>
<protein>
    <submittedName>
        <fullName evidence="1">Pentapeptide repeat-containing protein</fullName>
    </submittedName>
</protein>
<dbReference type="EMBL" id="CP133720">
    <property type="protein sequence ID" value="WMW81848.1"/>
    <property type="molecule type" value="Genomic_DNA"/>
</dbReference>
<name>A0ABY9RKW7_9BURK</name>
<accession>A0ABY9RKW7</accession>
<dbReference type="Gene3D" id="2.160.20.80">
    <property type="entry name" value="E3 ubiquitin-protein ligase SopA"/>
    <property type="match status" value="1"/>
</dbReference>